<gene>
    <name evidence="6" type="ORF">PIB30_050957</name>
</gene>
<dbReference type="Gene3D" id="3.30.200.20">
    <property type="entry name" value="Phosphorylase Kinase, domain 1"/>
    <property type="match status" value="1"/>
</dbReference>
<dbReference type="Proteomes" id="UP001341840">
    <property type="component" value="Unassembled WGS sequence"/>
</dbReference>
<accession>A0ABU6WFV1</accession>
<evidence type="ECO:0000259" key="5">
    <source>
        <dbReference type="PROSITE" id="PS50011"/>
    </source>
</evidence>
<dbReference type="EMBL" id="JASCZI010181598">
    <property type="protein sequence ID" value="MED6184800.1"/>
    <property type="molecule type" value="Genomic_DNA"/>
</dbReference>
<reference evidence="6 7" key="1">
    <citation type="journal article" date="2023" name="Plants (Basel)">
        <title>Bridging the Gap: Combining Genomics and Transcriptomics Approaches to Understand Stylosanthes scabra, an Orphan Legume from the Brazilian Caatinga.</title>
        <authorList>
            <person name="Ferreira-Neto J.R.C."/>
            <person name="da Silva M.D."/>
            <person name="Binneck E."/>
            <person name="de Melo N.F."/>
            <person name="da Silva R.H."/>
            <person name="de Melo A.L.T.M."/>
            <person name="Pandolfi V."/>
            <person name="Bustamante F.O."/>
            <person name="Brasileiro-Vidal A.C."/>
            <person name="Benko-Iseppon A.M."/>
        </authorList>
    </citation>
    <scope>NUCLEOTIDE SEQUENCE [LARGE SCALE GENOMIC DNA]</scope>
    <source>
        <tissue evidence="6">Leaves</tissue>
    </source>
</reference>
<keyword evidence="2" id="KW-0808">Transferase</keyword>
<comment type="subcellular location">
    <subcellularLocation>
        <location evidence="1">Cell membrane</location>
        <topology evidence="1">Lipid-anchor</topology>
    </subcellularLocation>
</comment>
<keyword evidence="2" id="KW-0723">Serine/threonine-protein kinase</keyword>
<keyword evidence="7" id="KW-1185">Reference proteome</keyword>
<evidence type="ECO:0000256" key="1">
    <source>
        <dbReference type="ARBA" id="ARBA00004193"/>
    </source>
</evidence>
<keyword evidence="3" id="KW-0472">Membrane</keyword>
<dbReference type="SUPFAM" id="SSF56112">
    <property type="entry name" value="Protein kinase-like (PK-like)"/>
    <property type="match status" value="1"/>
</dbReference>
<evidence type="ECO:0000256" key="2">
    <source>
        <dbReference type="ARBA" id="ARBA00022527"/>
    </source>
</evidence>
<dbReference type="InterPro" id="IPR001245">
    <property type="entry name" value="Ser-Thr/Tyr_kinase_cat_dom"/>
</dbReference>
<proteinExistence type="predicted"/>
<dbReference type="InterPro" id="IPR000719">
    <property type="entry name" value="Prot_kinase_dom"/>
</dbReference>
<dbReference type="InterPro" id="IPR011009">
    <property type="entry name" value="Kinase-like_dom_sf"/>
</dbReference>
<keyword evidence="2" id="KW-0418">Kinase</keyword>
<dbReference type="PROSITE" id="PS50011">
    <property type="entry name" value="PROTEIN_KINASE_DOM"/>
    <property type="match status" value="1"/>
</dbReference>
<evidence type="ECO:0000256" key="3">
    <source>
        <dbReference type="ARBA" id="ARBA00023136"/>
    </source>
</evidence>
<keyword evidence="4" id="KW-0449">Lipoprotein</keyword>
<sequence length="290" mass="31864">MAGLSYIEEEKFLDAVCTAARLKHPNIVALKGYCLEHGQHLLVYEYVRSLTLEDALHSDAYKPLSLAIRLQIALGVAQGLDYLHSTSPPVAHGNLKSANILLDENLVPHICDCGLTILRPLTSNKIKARASEIAIREAGYYSPNHGKPGTNSSTESDIFAYGVLLLELLTGREPFDGSRPKEEQYLAQWASSRLHDSKTLEQMVDPAIQKTFSSKALSRYADILSLCLQPVKEFRPPMSEIAESIASFMQRLNVTYGAAADGNGPDPLERSFRTTTTHFVASPTLSYVSA</sequence>
<protein>
    <recommendedName>
        <fullName evidence="5">Protein kinase domain-containing protein</fullName>
    </recommendedName>
</protein>
<dbReference type="PANTHER" id="PTHR47985:SF44">
    <property type="entry name" value="SERINE_THREONINE-PROTEIN KINASE PBS1"/>
    <property type="match status" value="1"/>
</dbReference>
<evidence type="ECO:0000313" key="6">
    <source>
        <dbReference type="EMBL" id="MED6184800.1"/>
    </source>
</evidence>
<evidence type="ECO:0000313" key="7">
    <source>
        <dbReference type="Proteomes" id="UP001341840"/>
    </source>
</evidence>
<feature type="domain" description="Protein kinase" evidence="5">
    <location>
        <begin position="1"/>
        <end position="249"/>
    </location>
</feature>
<name>A0ABU6WFV1_9FABA</name>
<evidence type="ECO:0000256" key="4">
    <source>
        <dbReference type="ARBA" id="ARBA00023288"/>
    </source>
</evidence>
<organism evidence="6 7">
    <name type="scientific">Stylosanthes scabra</name>
    <dbReference type="NCBI Taxonomy" id="79078"/>
    <lineage>
        <taxon>Eukaryota</taxon>
        <taxon>Viridiplantae</taxon>
        <taxon>Streptophyta</taxon>
        <taxon>Embryophyta</taxon>
        <taxon>Tracheophyta</taxon>
        <taxon>Spermatophyta</taxon>
        <taxon>Magnoliopsida</taxon>
        <taxon>eudicotyledons</taxon>
        <taxon>Gunneridae</taxon>
        <taxon>Pentapetalae</taxon>
        <taxon>rosids</taxon>
        <taxon>fabids</taxon>
        <taxon>Fabales</taxon>
        <taxon>Fabaceae</taxon>
        <taxon>Papilionoideae</taxon>
        <taxon>50 kb inversion clade</taxon>
        <taxon>dalbergioids sensu lato</taxon>
        <taxon>Dalbergieae</taxon>
        <taxon>Pterocarpus clade</taxon>
        <taxon>Stylosanthes</taxon>
    </lineage>
</organism>
<dbReference type="Pfam" id="PF07714">
    <property type="entry name" value="PK_Tyr_Ser-Thr"/>
    <property type="match status" value="1"/>
</dbReference>
<dbReference type="Gene3D" id="1.10.510.10">
    <property type="entry name" value="Transferase(Phosphotransferase) domain 1"/>
    <property type="match status" value="1"/>
</dbReference>
<comment type="caution">
    <text evidence="6">The sequence shown here is derived from an EMBL/GenBank/DDBJ whole genome shotgun (WGS) entry which is preliminary data.</text>
</comment>
<dbReference type="PANTHER" id="PTHR47985">
    <property type="entry name" value="OS07G0668900 PROTEIN"/>
    <property type="match status" value="1"/>
</dbReference>